<name>A0A835EQG3_9POAL</name>
<dbReference type="AlphaFoldDB" id="A0A835EQG3"/>
<organism evidence="1 2">
    <name type="scientific">Digitaria exilis</name>
    <dbReference type="NCBI Taxonomy" id="1010633"/>
    <lineage>
        <taxon>Eukaryota</taxon>
        <taxon>Viridiplantae</taxon>
        <taxon>Streptophyta</taxon>
        <taxon>Embryophyta</taxon>
        <taxon>Tracheophyta</taxon>
        <taxon>Spermatophyta</taxon>
        <taxon>Magnoliopsida</taxon>
        <taxon>Liliopsida</taxon>
        <taxon>Poales</taxon>
        <taxon>Poaceae</taxon>
        <taxon>PACMAD clade</taxon>
        <taxon>Panicoideae</taxon>
        <taxon>Panicodae</taxon>
        <taxon>Paniceae</taxon>
        <taxon>Anthephorinae</taxon>
        <taxon>Digitaria</taxon>
    </lineage>
</organism>
<protein>
    <submittedName>
        <fullName evidence="1">Uncharacterized protein</fullName>
    </submittedName>
</protein>
<evidence type="ECO:0000313" key="1">
    <source>
        <dbReference type="EMBL" id="KAF8714041.1"/>
    </source>
</evidence>
<dbReference type="Proteomes" id="UP000636709">
    <property type="component" value="Unassembled WGS sequence"/>
</dbReference>
<sequence>MACIRQYRSSKDGELTVEEGTWTQRHQQATSISILRSMVWKLGEPPMAAQLMADDRRPLSHDTILTSREPTPMAVSSTSSLPAMSLVVALVLVLCTGTCHAARRLADDTTPAAAPAAVPAIPAVPKPTVPAVPTVPQNPVVPAVTGVPPMPAVPAVTVPAMPTAALPPVPAVVVPAVPKVTLPPMPSVPAGIPTVTLPTMPSMSIPGVPTIPFLAPPPKA</sequence>
<evidence type="ECO:0000313" key="2">
    <source>
        <dbReference type="Proteomes" id="UP000636709"/>
    </source>
</evidence>
<dbReference type="OrthoDB" id="696778at2759"/>
<dbReference type="EMBL" id="JACEFO010001739">
    <property type="protein sequence ID" value="KAF8714041.1"/>
    <property type="molecule type" value="Genomic_DNA"/>
</dbReference>
<keyword evidence="2" id="KW-1185">Reference proteome</keyword>
<proteinExistence type="predicted"/>
<gene>
    <name evidence="1" type="ORF">HU200_028035</name>
</gene>
<comment type="caution">
    <text evidence="1">The sequence shown here is derived from an EMBL/GenBank/DDBJ whole genome shotgun (WGS) entry which is preliminary data.</text>
</comment>
<accession>A0A835EQG3</accession>
<reference evidence="1" key="1">
    <citation type="submission" date="2020-07" db="EMBL/GenBank/DDBJ databases">
        <title>Genome sequence and genetic diversity analysis of an under-domesticated orphan crop, white fonio (Digitaria exilis).</title>
        <authorList>
            <person name="Bennetzen J.L."/>
            <person name="Chen S."/>
            <person name="Ma X."/>
            <person name="Wang X."/>
            <person name="Yssel A.E.J."/>
            <person name="Chaluvadi S.R."/>
            <person name="Johnson M."/>
            <person name="Gangashetty P."/>
            <person name="Hamidou F."/>
            <person name="Sanogo M.D."/>
            <person name="Zwaenepoel A."/>
            <person name="Wallace J."/>
            <person name="Van De Peer Y."/>
            <person name="Van Deynze A."/>
        </authorList>
    </citation>
    <scope>NUCLEOTIDE SEQUENCE</scope>
    <source>
        <tissue evidence="1">Leaves</tissue>
    </source>
</reference>